<dbReference type="AlphaFoldDB" id="A0A5C8NUH1"/>
<comment type="caution">
    <text evidence="4">The sequence shown here is derived from an EMBL/GenBank/DDBJ whole genome shotgun (WGS) entry which is preliminary data.</text>
</comment>
<reference evidence="4 5" key="1">
    <citation type="submission" date="2019-06" db="EMBL/GenBank/DDBJ databases">
        <title>Quisquiliibacterium sp. nov., isolated from a maize field.</title>
        <authorList>
            <person name="Lin S.-Y."/>
            <person name="Tsai C.-F."/>
            <person name="Young C.-C."/>
        </authorList>
    </citation>
    <scope>NUCLEOTIDE SEQUENCE [LARGE SCALE GENOMIC DNA]</scope>
    <source>
        <strain evidence="4 5">CC-CFT501</strain>
    </source>
</reference>
<organism evidence="4 5">
    <name type="scientific">Zeimonas arvi</name>
    <dbReference type="NCBI Taxonomy" id="2498847"/>
    <lineage>
        <taxon>Bacteria</taxon>
        <taxon>Pseudomonadati</taxon>
        <taxon>Pseudomonadota</taxon>
        <taxon>Betaproteobacteria</taxon>
        <taxon>Burkholderiales</taxon>
        <taxon>Burkholderiaceae</taxon>
        <taxon>Zeimonas</taxon>
    </lineage>
</organism>
<dbReference type="PROSITE" id="PS50933">
    <property type="entry name" value="CHRD"/>
    <property type="match status" value="1"/>
</dbReference>
<feature type="signal peptide" evidence="2">
    <location>
        <begin position="1"/>
        <end position="24"/>
    </location>
</feature>
<dbReference type="EMBL" id="VDUY01000005">
    <property type="protein sequence ID" value="TXL64827.1"/>
    <property type="molecule type" value="Genomic_DNA"/>
</dbReference>
<protein>
    <submittedName>
        <fullName evidence="4">CHRD domain-containing protein</fullName>
    </submittedName>
</protein>
<evidence type="ECO:0000256" key="2">
    <source>
        <dbReference type="SAM" id="SignalP"/>
    </source>
</evidence>
<sequence>MFERFAGIALAAAALFLVSPAATAEVIVYNASLSGEAAPSAGTGTATVTYDDALHTLRVEASFSGLTGNTTAAHIHCCTALPYQGTAGVATQTPSFVGFPLGVASGTYDQTFDLTLASSWNPGFITANGGMLTSAEAALAAGLAAGKAYLNIHTNFAPGGEIRGFLAVPEPGMLALLGVALVGLGIVRRARHRA</sequence>
<dbReference type="InterPro" id="IPR010895">
    <property type="entry name" value="CHRD"/>
</dbReference>
<dbReference type="Pfam" id="PF07452">
    <property type="entry name" value="CHRD"/>
    <property type="match status" value="1"/>
</dbReference>
<feature type="domain" description="CHRD" evidence="3">
    <location>
        <begin position="25"/>
        <end position="171"/>
    </location>
</feature>
<feature type="chain" id="PRO_5022771950" evidence="2">
    <location>
        <begin position="25"/>
        <end position="194"/>
    </location>
</feature>
<dbReference type="InterPro" id="IPR013424">
    <property type="entry name" value="Ice-binding_C"/>
</dbReference>
<evidence type="ECO:0000259" key="3">
    <source>
        <dbReference type="PROSITE" id="PS50933"/>
    </source>
</evidence>
<dbReference type="Proteomes" id="UP000321548">
    <property type="component" value="Unassembled WGS sequence"/>
</dbReference>
<dbReference type="SMART" id="SM00754">
    <property type="entry name" value="CHRD"/>
    <property type="match status" value="1"/>
</dbReference>
<accession>A0A5C8NUH1</accession>
<evidence type="ECO:0000313" key="4">
    <source>
        <dbReference type="EMBL" id="TXL64827.1"/>
    </source>
</evidence>
<keyword evidence="1" id="KW-0472">Membrane</keyword>
<keyword evidence="5" id="KW-1185">Reference proteome</keyword>
<keyword evidence="1" id="KW-0812">Transmembrane</keyword>
<keyword evidence="2" id="KW-0732">Signal</keyword>
<feature type="transmembrane region" description="Helical" evidence="1">
    <location>
        <begin position="172"/>
        <end position="190"/>
    </location>
</feature>
<dbReference type="RefSeq" id="WP_147705077.1">
    <property type="nucleotide sequence ID" value="NZ_VDUY01000005.1"/>
</dbReference>
<dbReference type="Pfam" id="PF07589">
    <property type="entry name" value="PEP-CTERM"/>
    <property type="match status" value="1"/>
</dbReference>
<evidence type="ECO:0000313" key="5">
    <source>
        <dbReference type="Proteomes" id="UP000321548"/>
    </source>
</evidence>
<keyword evidence="1" id="KW-1133">Transmembrane helix</keyword>
<proteinExistence type="predicted"/>
<name>A0A5C8NUH1_9BURK</name>
<dbReference type="NCBIfam" id="TIGR02595">
    <property type="entry name" value="PEP_CTERM"/>
    <property type="match status" value="1"/>
</dbReference>
<gene>
    <name evidence="4" type="ORF">FHP08_13935</name>
</gene>
<dbReference type="OrthoDB" id="571052at2"/>
<evidence type="ECO:0000256" key="1">
    <source>
        <dbReference type="SAM" id="Phobius"/>
    </source>
</evidence>